<sequence>SVPIWVDEIPLPIPSSPHSSSSPLETLAEEKKPGEENSKEEKEIETETLTPETWKSEFSGSEARVVRDAVGGVIICIRNEGLDPGVGSDTGTEDLPEWRGLRAFLEAVGGVKGVMDEERGGLGDVLGLVVLVGRESAGSADDDGGEKTFSVPWWEDRLFDLGLVGFEVVSWDPRENKKEVRDHFGEYQGMRRIREILETHEWDSSSGDLADGGDLEADELERHLLEDGFNLEVNELEREMVGLRFAMENGEDMGDLGGDDEMRVESMEALMLRMKAIKDMSDELPENERKRFAAKAVRDIMKEL</sequence>
<feature type="region of interest" description="Disordered" evidence="1">
    <location>
        <begin position="1"/>
        <end position="56"/>
    </location>
</feature>
<dbReference type="GO" id="GO:0016192">
    <property type="term" value="P:vesicle-mediated transport"/>
    <property type="evidence" value="ECO:0007669"/>
    <property type="project" value="InterPro"/>
</dbReference>
<dbReference type="Gene3D" id="3.40.50.11960">
    <property type="match status" value="1"/>
</dbReference>
<accession>A0A8H6E1H0</accession>
<protein>
    <recommendedName>
        <fullName evidence="4">Alpha and gamma adaptin binding protein p34</fullName>
    </recommendedName>
</protein>
<organism evidence="2 3">
    <name type="scientific">Petromyces alliaceus</name>
    <name type="common">Aspergillus alliaceus</name>
    <dbReference type="NCBI Taxonomy" id="209559"/>
    <lineage>
        <taxon>Eukaryota</taxon>
        <taxon>Fungi</taxon>
        <taxon>Dikarya</taxon>
        <taxon>Ascomycota</taxon>
        <taxon>Pezizomycotina</taxon>
        <taxon>Eurotiomycetes</taxon>
        <taxon>Eurotiomycetidae</taxon>
        <taxon>Eurotiales</taxon>
        <taxon>Aspergillaceae</taxon>
        <taxon>Aspergillus</taxon>
        <taxon>Aspergillus subgen. Circumdati</taxon>
    </lineage>
</organism>
<dbReference type="PANTHER" id="PTHR28043">
    <property type="entry name" value="INCREASED RECOMBINATION CENTERS PROTEIN 6"/>
    <property type="match status" value="1"/>
</dbReference>
<dbReference type="GO" id="GO:0030674">
    <property type="term" value="F:protein-macromolecule adaptor activity"/>
    <property type="evidence" value="ECO:0007669"/>
    <property type="project" value="TreeGrafter"/>
</dbReference>
<reference evidence="2 3" key="1">
    <citation type="submission" date="2019-04" db="EMBL/GenBank/DDBJ databases">
        <title>Aspergillus burnettii sp. nov., novel species from soil in southeast Queensland.</title>
        <authorList>
            <person name="Gilchrist C.L.M."/>
            <person name="Pitt J.I."/>
            <person name="Lange L."/>
            <person name="Lacey H.J."/>
            <person name="Vuong D."/>
            <person name="Midgley D.J."/>
            <person name="Greenfield P."/>
            <person name="Bradbury M."/>
            <person name="Lacey E."/>
            <person name="Busk P.K."/>
            <person name="Pilgaard B."/>
            <person name="Chooi Y.H."/>
            <person name="Piggott A.M."/>
        </authorList>
    </citation>
    <scope>NUCLEOTIDE SEQUENCE [LARGE SCALE GENOMIC DNA]</scope>
    <source>
        <strain evidence="2 3">FRR 5400</strain>
    </source>
</reference>
<comment type="caution">
    <text evidence="2">The sequence shown here is derived from an EMBL/GenBank/DDBJ whole genome shotgun (WGS) entry which is preliminary data.</text>
</comment>
<evidence type="ECO:0000313" key="2">
    <source>
        <dbReference type="EMBL" id="KAF5856081.1"/>
    </source>
</evidence>
<evidence type="ECO:0008006" key="4">
    <source>
        <dbReference type="Google" id="ProtNLM"/>
    </source>
</evidence>
<gene>
    <name evidence="2" type="ORF">ETB97_007959</name>
</gene>
<evidence type="ECO:0000313" key="3">
    <source>
        <dbReference type="Proteomes" id="UP000541154"/>
    </source>
</evidence>
<keyword evidence="3" id="KW-1185">Reference proteome</keyword>
<dbReference type="Pfam" id="PF10199">
    <property type="entry name" value="Adaptin_binding"/>
    <property type="match status" value="1"/>
</dbReference>
<dbReference type="InterPro" id="IPR034627">
    <property type="entry name" value="Irc6"/>
</dbReference>
<dbReference type="Proteomes" id="UP000541154">
    <property type="component" value="Unassembled WGS sequence"/>
</dbReference>
<evidence type="ECO:0000256" key="1">
    <source>
        <dbReference type="SAM" id="MobiDB-lite"/>
    </source>
</evidence>
<dbReference type="PANTHER" id="PTHR28043:SF1">
    <property type="entry name" value="INCREASED RECOMBINATION CENTERS PROTEIN 6"/>
    <property type="match status" value="1"/>
</dbReference>
<dbReference type="EMBL" id="SPNV01000350">
    <property type="protein sequence ID" value="KAF5856081.1"/>
    <property type="molecule type" value="Genomic_DNA"/>
</dbReference>
<proteinExistence type="predicted"/>
<dbReference type="AlphaFoldDB" id="A0A8H6E1H0"/>
<name>A0A8H6E1H0_PETAA</name>
<feature type="non-terminal residue" evidence="2">
    <location>
        <position position="1"/>
    </location>
</feature>
<feature type="compositionally biased region" description="Basic and acidic residues" evidence="1">
    <location>
        <begin position="28"/>
        <end position="42"/>
    </location>
</feature>